<dbReference type="SUPFAM" id="SSF143120">
    <property type="entry name" value="YefM-like"/>
    <property type="match status" value="1"/>
</dbReference>
<dbReference type="EMBL" id="NXGX01000004">
    <property type="protein sequence ID" value="PKR58429.1"/>
    <property type="molecule type" value="Genomic_DNA"/>
</dbReference>
<accession>A0A2N3L6G8</accession>
<proteinExistence type="inferred from homology"/>
<dbReference type="Proteomes" id="UP000233332">
    <property type="component" value="Unassembled WGS sequence"/>
</dbReference>
<dbReference type="InterPro" id="IPR036165">
    <property type="entry name" value="YefM-like_sf"/>
</dbReference>
<dbReference type="RefSeq" id="WP_101302340.1">
    <property type="nucleotide sequence ID" value="NZ_NXGX01000004.1"/>
</dbReference>
<dbReference type="InterPro" id="IPR006442">
    <property type="entry name" value="Antitoxin_Phd/YefM"/>
</dbReference>
<reference evidence="3 4" key="1">
    <citation type="submission" date="2017-09" db="EMBL/GenBank/DDBJ databases">
        <title>Biodiversity and function of Thalassospira species in the particle-attached aromatic-hydrocarbon-degrading consortia from the surface seawater of the China South Sea.</title>
        <authorList>
            <person name="Dong C."/>
            <person name="Lai Q."/>
            <person name="Shao Z."/>
        </authorList>
    </citation>
    <scope>NUCLEOTIDE SEQUENCE [LARGE SCALE GENOMIC DNA]</scope>
    <source>
        <strain evidence="3 4">139Z-12</strain>
    </source>
</reference>
<sequence length="92" mass="10458">MDITKDIRPLTEFKRDTVAFTKRLQETQQPTVLTVNGKASLVVMDAKAWQDMQNRLEYNDAVDGIRTGLHQIADQKGEDANSFFDNLTNRDG</sequence>
<evidence type="ECO:0000256" key="2">
    <source>
        <dbReference type="RuleBase" id="RU362080"/>
    </source>
</evidence>
<comment type="similarity">
    <text evidence="1 2">Belongs to the phD/YefM antitoxin family.</text>
</comment>
<comment type="caution">
    <text evidence="3">The sequence shown here is derived from an EMBL/GenBank/DDBJ whole genome shotgun (WGS) entry which is preliminary data.</text>
</comment>
<evidence type="ECO:0000256" key="1">
    <source>
        <dbReference type="ARBA" id="ARBA00009981"/>
    </source>
</evidence>
<keyword evidence="4" id="KW-1185">Reference proteome</keyword>
<comment type="function">
    <text evidence="2">Antitoxin component of a type II toxin-antitoxin (TA) system.</text>
</comment>
<organism evidence="3 4">
    <name type="scientific">Thalassospira lohafexi</name>
    <dbReference type="NCBI Taxonomy" id="744227"/>
    <lineage>
        <taxon>Bacteria</taxon>
        <taxon>Pseudomonadati</taxon>
        <taxon>Pseudomonadota</taxon>
        <taxon>Alphaproteobacteria</taxon>
        <taxon>Rhodospirillales</taxon>
        <taxon>Thalassospiraceae</taxon>
        <taxon>Thalassospira</taxon>
    </lineage>
</organism>
<protein>
    <recommendedName>
        <fullName evidence="2">Antitoxin</fullName>
    </recommendedName>
</protein>
<dbReference type="AlphaFoldDB" id="A0A2N3L6G8"/>
<name>A0A2N3L6G8_9PROT</name>
<gene>
    <name evidence="3" type="ORF">COO92_11875</name>
</gene>
<evidence type="ECO:0000313" key="3">
    <source>
        <dbReference type="EMBL" id="PKR58429.1"/>
    </source>
</evidence>
<dbReference type="Pfam" id="PF02604">
    <property type="entry name" value="PhdYeFM_antitox"/>
    <property type="match status" value="1"/>
</dbReference>
<evidence type="ECO:0000313" key="4">
    <source>
        <dbReference type="Proteomes" id="UP000233332"/>
    </source>
</evidence>